<gene>
    <name evidence="2" type="ORF">EKO04_001958</name>
</gene>
<dbReference type="EMBL" id="RZGK01000003">
    <property type="protein sequence ID" value="KAF9700791.1"/>
    <property type="molecule type" value="Genomic_DNA"/>
</dbReference>
<feature type="compositionally biased region" description="Polar residues" evidence="1">
    <location>
        <begin position="48"/>
        <end position="64"/>
    </location>
</feature>
<evidence type="ECO:0000256" key="1">
    <source>
        <dbReference type="SAM" id="MobiDB-lite"/>
    </source>
</evidence>
<name>A0A8H7MHE9_9PLEO</name>
<feature type="compositionally biased region" description="Basic and acidic residues" evidence="1">
    <location>
        <begin position="10"/>
        <end position="21"/>
    </location>
</feature>
<reference evidence="2" key="1">
    <citation type="submission" date="2018-12" db="EMBL/GenBank/DDBJ databases">
        <authorList>
            <person name="Syme R.A."/>
            <person name="Farfan-Caceres L."/>
            <person name="Lichtenzveig J."/>
        </authorList>
    </citation>
    <scope>NUCLEOTIDE SEQUENCE</scope>
    <source>
        <strain evidence="2">Al4</strain>
    </source>
</reference>
<protein>
    <submittedName>
        <fullName evidence="2">Uncharacterized protein</fullName>
    </submittedName>
</protein>
<organism evidence="2 3">
    <name type="scientific">Ascochyta lentis</name>
    <dbReference type="NCBI Taxonomy" id="205686"/>
    <lineage>
        <taxon>Eukaryota</taxon>
        <taxon>Fungi</taxon>
        <taxon>Dikarya</taxon>
        <taxon>Ascomycota</taxon>
        <taxon>Pezizomycotina</taxon>
        <taxon>Dothideomycetes</taxon>
        <taxon>Pleosporomycetidae</taxon>
        <taxon>Pleosporales</taxon>
        <taxon>Pleosporineae</taxon>
        <taxon>Didymellaceae</taxon>
        <taxon>Ascochyta</taxon>
    </lineage>
</organism>
<sequence>MSVKQSSTGTREEHRLSRNVREGTIGAGAQFDPEQGRTKESPIAAVGNQASVNRDSSQSPQSYSLIRFASEPASESPFNGVHLAAAESARANGQNNGESQSGPLPTTETNDGTSVVFAASEKTYVE</sequence>
<evidence type="ECO:0000313" key="2">
    <source>
        <dbReference type="EMBL" id="KAF9700791.1"/>
    </source>
</evidence>
<comment type="caution">
    <text evidence="2">The sequence shown here is derived from an EMBL/GenBank/DDBJ whole genome shotgun (WGS) entry which is preliminary data.</text>
</comment>
<feature type="region of interest" description="Disordered" evidence="1">
    <location>
        <begin position="1"/>
        <end position="126"/>
    </location>
</feature>
<accession>A0A8H7MHE9</accession>
<dbReference type="Proteomes" id="UP000651452">
    <property type="component" value="Unassembled WGS sequence"/>
</dbReference>
<dbReference type="AlphaFoldDB" id="A0A8H7MHE9"/>
<keyword evidence="3" id="KW-1185">Reference proteome</keyword>
<proteinExistence type="predicted"/>
<feature type="compositionally biased region" description="Polar residues" evidence="1">
    <location>
        <begin position="91"/>
        <end position="113"/>
    </location>
</feature>
<evidence type="ECO:0000313" key="3">
    <source>
        <dbReference type="Proteomes" id="UP000651452"/>
    </source>
</evidence>
<reference evidence="2" key="2">
    <citation type="submission" date="2020-09" db="EMBL/GenBank/DDBJ databases">
        <title>Reference genome assembly for Australian Ascochyta lentis isolate Al4.</title>
        <authorList>
            <person name="Lee R.C."/>
            <person name="Farfan-Caceres L.M."/>
            <person name="Debler J.W."/>
            <person name="Williams A.H."/>
            <person name="Henares B.M."/>
        </authorList>
    </citation>
    <scope>NUCLEOTIDE SEQUENCE</scope>
    <source>
        <strain evidence="2">Al4</strain>
    </source>
</reference>